<comment type="similarity">
    <text evidence="1">Belongs to the bacterial ribosomal protein bS21 family.</text>
</comment>
<evidence type="ECO:0000313" key="5">
    <source>
        <dbReference type="EMBL" id="KAF2180590.1"/>
    </source>
</evidence>
<dbReference type="InterPro" id="IPR052837">
    <property type="entry name" value="Mitoribosomal_bS21"/>
</dbReference>
<accession>A0A6A6DRK3</accession>
<dbReference type="EMBL" id="ML994657">
    <property type="protein sequence ID" value="KAF2180590.1"/>
    <property type="molecule type" value="Genomic_DNA"/>
</dbReference>
<dbReference type="PANTHER" id="PTHR41237">
    <property type="entry name" value="37S RIBOSOMAL PROTEIN MRP21, MITOCHONDRIAL"/>
    <property type="match status" value="1"/>
</dbReference>
<feature type="compositionally biased region" description="Polar residues" evidence="4">
    <location>
        <begin position="82"/>
        <end position="98"/>
    </location>
</feature>
<evidence type="ECO:0000313" key="6">
    <source>
        <dbReference type="Proteomes" id="UP000800200"/>
    </source>
</evidence>
<dbReference type="AlphaFoldDB" id="A0A6A6DRK3"/>
<evidence type="ECO:0000256" key="4">
    <source>
        <dbReference type="SAM" id="MobiDB-lite"/>
    </source>
</evidence>
<keyword evidence="2" id="KW-0689">Ribosomal protein</keyword>
<dbReference type="PANTHER" id="PTHR41237:SF1">
    <property type="entry name" value="SMALL RIBOSOMAL SUBUNIT PROTEIN BS21M"/>
    <property type="match status" value="1"/>
</dbReference>
<reference evidence="5" key="1">
    <citation type="journal article" date="2020" name="Stud. Mycol.">
        <title>101 Dothideomycetes genomes: a test case for predicting lifestyles and emergence of pathogens.</title>
        <authorList>
            <person name="Haridas S."/>
            <person name="Albert R."/>
            <person name="Binder M."/>
            <person name="Bloem J."/>
            <person name="Labutti K."/>
            <person name="Salamov A."/>
            <person name="Andreopoulos B."/>
            <person name="Baker S."/>
            <person name="Barry K."/>
            <person name="Bills G."/>
            <person name="Bluhm B."/>
            <person name="Cannon C."/>
            <person name="Castanera R."/>
            <person name="Culley D."/>
            <person name="Daum C."/>
            <person name="Ezra D."/>
            <person name="Gonzalez J."/>
            <person name="Henrissat B."/>
            <person name="Kuo A."/>
            <person name="Liang C."/>
            <person name="Lipzen A."/>
            <person name="Lutzoni F."/>
            <person name="Magnuson J."/>
            <person name="Mondo S."/>
            <person name="Nolan M."/>
            <person name="Ohm R."/>
            <person name="Pangilinan J."/>
            <person name="Park H.-J."/>
            <person name="Ramirez L."/>
            <person name="Alfaro M."/>
            <person name="Sun H."/>
            <person name="Tritt A."/>
            <person name="Yoshinaga Y."/>
            <person name="Zwiers L.-H."/>
            <person name="Turgeon B."/>
            <person name="Goodwin S."/>
            <person name="Spatafora J."/>
            <person name="Crous P."/>
            <person name="Grigoriev I."/>
        </authorList>
    </citation>
    <scope>NUCLEOTIDE SEQUENCE</scope>
    <source>
        <strain evidence="5">CBS 207.26</strain>
    </source>
</reference>
<protein>
    <recommendedName>
        <fullName evidence="7">Ribosomal protein S21</fullName>
    </recommendedName>
</protein>
<evidence type="ECO:0008006" key="7">
    <source>
        <dbReference type="Google" id="ProtNLM"/>
    </source>
</evidence>
<evidence type="ECO:0000256" key="1">
    <source>
        <dbReference type="ARBA" id="ARBA00006640"/>
    </source>
</evidence>
<keyword evidence="6" id="KW-1185">Reference proteome</keyword>
<organism evidence="5 6">
    <name type="scientific">Zopfia rhizophila CBS 207.26</name>
    <dbReference type="NCBI Taxonomy" id="1314779"/>
    <lineage>
        <taxon>Eukaryota</taxon>
        <taxon>Fungi</taxon>
        <taxon>Dikarya</taxon>
        <taxon>Ascomycota</taxon>
        <taxon>Pezizomycotina</taxon>
        <taxon>Dothideomycetes</taxon>
        <taxon>Dothideomycetes incertae sedis</taxon>
        <taxon>Zopfiaceae</taxon>
        <taxon>Zopfia</taxon>
    </lineage>
</organism>
<name>A0A6A6DRK3_9PEZI</name>
<dbReference type="GO" id="GO:0003735">
    <property type="term" value="F:structural constituent of ribosome"/>
    <property type="evidence" value="ECO:0007669"/>
    <property type="project" value="InterPro"/>
</dbReference>
<feature type="compositionally biased region" description="Polar residues" evidence="4">
    <location>
        <begin position="45"/>
        <end position="65"/>
    </location>
</feature>
<dbReference type="Proteomes" id="UP000800200">
    <property type="component" value="Unassembled WGS sequence"/>
</dbReference>
<evidence type="ECO:0000256" key="3">
    <source>
        <dbReference type="ARBA" id="ARBA00023274"/>
    </source>
</evidence>
<proteinExistence type="inferred from homology"/>
<gene>
    <name evidence="5" type="ORF">K469DRAFT_714590</name>
</gene>
<dbReference type="GO" id="GO:0005763">
    <property type="term" value="C:mitochondrial small ribosomal subunit"/>
    <property type="evidence" value="ECO:0007669"/>
    <property type="project" value="TreeGrafter"/>
</dbReference>
<evidence type="ECO:0000256" key="2">
    <source>
        <dbReference type="ARBA" id="ARBA00022980"/>
    </source>
</evidence>
<sequence length="245" mass="27651">MGSRHVGELLLRPSPLFRNTSIPQPSTHLRPLSPLWSTCRNINTSAPRRSVQPHSQPQNQTQTKDASSEELSRQIDSFFPGYQSNSQRAASRTRQPSSGDEIGAAYNRNDWGAGFSPLPKNRTTPYGSQTLDLDRMNIPTSATPQTPPPVPTLPEEPENYPRLNASTGRSVQLDLSKGRDLVRGLGMLNSLLARNKVKADFMRQRFHERPGLKRKRLKSQRWRARFKVGFQNVVGRVSELTRKGW</sequence>
<dbReference type="OrthoDB" id="2501249at2759"/>
<keyword evidence="3" id="KW-0687">Ribonucleoprotein</keyword>
<dbReference type="Pfam" id="PF01165">
    <property type="entry name" value="Ribosomal_S21"/>
    <property type="match status" value="1"/>
</dbReference>
<dbReference type="GO" id="GO:0070124">
    <property type="term" value="P:mitochondrial translational initiation"/>
    <property type="evidence" value="ECO:0007669"/>
    <property type="project" value="TreeGrafter"/>
</dbReference>
<feature type="region of interest" description="Disordered" evidence="4">
    <location>
        <begin position="45"/>
        <end position="105"/>
    </location>
</feature>
<dbReference type="InterPro" id="IPR001911">
    <property type="entry name" value="Ribosomal_bS21"/>
</dbReference>